<dbReference type="SUPFAM" id="SSF50475">
    <property type="entry name" value="FMN-binding split barrel"/>
    <property type="match status" value="1"/>
</dbReference>
<organism evidence="1 2">
    <name type="scientific">Streptomyces katrae</name>
    <dbReference type="NCBI Taxonomy" id="68223"/>
    <lineage>
        <taxon>Bacteria</taxon>
        <taxon>Bacillati</taxon>
        <taxon>Actinomycetota</taxon>
        <taxon>Actinomycetes</taxon>
        <taxon>Kitasatosporales</taxon>
        <taxon>Streptomycetaceae</taxon>
        <taxon>Streptomyces</taxon>
    </lineage>
</organism>
<sequence>MPCAPGPAGRTTPARHMRELDRAEALRLLATVSLGRIVFTHRALPAVRPVNHLVDGEDVVIRIHGGGALASLSAPADAPGVVVAYEADAMDPDTHLGWSVVVTGYAQPVLDANDLDRYANLLHPWVERATTTATLRIHPDLVTGFRPRRESRP</sequence>
<accession>A0A0F4JNX2</accession>
<keyword evidence="2" id="KW-1185">Reference proteome</keyword>
<dbReference type="Gene3D" id="2.30.110.10">
    <property type="entry name" value="Electron Transport, Fmn-binding Protein, Chain A"/>
    <property type="match status" value="1"/>
</dbReference>
<comment type="caution">
    <text evidence="1">The sequence shown here is derived from an EMBL/GenBank/DDBJ whole genome shotgun (WGS) entry which is preliminary data.</text>
</comment>
<reference evidence="1 2" key="1">
    <citation type="submission" date="2015-02" db="EMBL/GenBank/DDBJ databases">
        <authorList>
            <person name="Ju K.-S."/>
            <person name="Doroghazi J.R."/>
            <person name="Metcalf W."/>
        </authorList>
    </citation>
    <scope>NUCLEOTIDE SEQUENCE [LARGE SCALE GENOMIC DNA]</scope>
    <source>
        <strain evidence="1 2">NRRL ISP-5550</strain>
    </source>
</reference>
<dbReference type="EMBL" id="JZWV01000181">
    <property type="protein sequence ID" value="KJY36062.1"/>
    <property type="molecule type" value="Genomic_DNA"/>
</dbReference>
<evidence type="ECO:0000313" key="1">
    <source>
        <dbReference type="EMBL" id="KJY36062.1"/>
    </source>
</evidence>
<dbReference type="Proteomes" id="UP000033551">
    <property type="component" value="Unassembled WGS sequence"/>
</dbReference>
<gene>
    <name evidence="1" type="ORF">VR44_08710</name>
</gene>
<name>A0A0F4JNX2_9ACTN</name>
<protein>
    <submittedName>
        <fullName evidence="1">Pyridoxamine 5'-phosphate oxidase</fullName>
    </submittedName>
</protein>
<dbReference type="PATRIC" id="fig|68223.7.peg.4985"/>
<evidence type="ECO:0000313" key="2">
    <source>
        <dbReference type="Proteomes" id="UP000033551"/>
    </source>
</evidence>
<proteinExistence type="predicted"/>
<dbReference type="Pfam" id="PF12900">
    <property type="entry name" value="Pyridox_ox_2"/>
    <property type="match status" value="1"/>
</dbReference>
<dbReference type="InterPro" id="IPR024747">
    <property type="entry name" value="Pyridox_Oxase-rel"/>
</dbReference>
<dbReference type="InterPro" id="IPR012349">
    <property type="entry name" value="Split_barrel_FMN-bd"/>
</dbReference>
<dbReference type="AlphaFoldDB" id="A0A0F4JNX2"/>